<keyword evidence="2" id="KW-1185">Reference proteome</keyword>
<dbReference type="PROSITE" id="PS00018">
    <property type="entry name" value="EF_HAND_1"/>
    <property type="match status" value="1"/>
</dbReference>
<dbReference type="RefSeq" id="XP_004258956.1">
    <property type="nucleotide sequence ID" value="XM_004258908.1"/>
</dbReference>
<dbReference type="Proteomes" id="UP000014680">
    <property type="component" value="Unassembled WGS sequence"/>
</dbReference>
<evidence type="ECO:0000313" key="1">
    <source>
        <dbReference type="EMBL" id="ELP92185.1"/>
    </source>
</evidence>
<dbReference type="VEuPathDB" id="AmoebaDB:EIN_381520"/>
<proteinExistence type="predicted"/>
<accession>A0A0A1UB11</accession>
<dbReference type="GeneID" id="14891083"/>
<dbReference type="EMBL" id="KB206395">
    <property type="protein sequence ID" value="ELP92185.1"/>
    <property type="molecule type" value="Genomic_DNA"/>
</dbReference>
<dbReference type="KEGG" id="eiv:EIN_381520"/>
<name>A0A0A1UB11_ENTIV</name>
<dbReference type="AlphaFoldDB" id="A0A0A1UB11"/>
<dbReference type="InterPro" id="IPR018247">
    <property type="entry name" value="EF_Hand_1_Ca_BS"/>
</dbReference>
<reference evidence="1 2" key="1">
    <citation type="submission" date="2012-10" db="EMBL/GenBank/DDBJ databases">
        <authorList>
            <person name="Zafar N."/>
            <person name="Inman J."/>
            <person name="Hall N."/>
            <person name="Lorenzi H."/>
            <person name="Caler E."/>
        </authorList>
    </citation>
    <scope>NUCLEOTIDE SEQUENCE [LARGE SCALE GENOMIC DNA]</scope>
    <source>
        <strain evidence="1 2">IP1</strain>
    </source>
</reference>
<organism evidence="1 2">
    <name type="scientific">Entamoeba invadens IP1</name>
    <dbReference type="NCBI Taxonomy" id="370355"/>
    <lineage>
        <taxon>Eukaryota</taxon>
        <taxon>Amoebozoa</taxon>
        <taxon>Evosea</taxon>
        <taxon>Archamoebae</taxon>
        <taxon>Mastigamoebida</taxon>
        <taxon>Entamoebidae</taxon>
        <taxon>Entamoeba</taxon>
    </lineage>
</organism>
<gene>
    <name evidence="1" type="ORF">EIN_381520</name>
</gene>
<evidence type="ECO:0000313" key="2">
    <source>
        <dbReference type="Proteomes" id="UP000014680"/>
    </source>
</evidence>
<protein>
    <submittedName>
        <fullName evidence="1">Uncharacterized protein</fullName>
    </submittedName>
</protein>
<sequence length="456" mass="52678">MGSVRMRIFEKNSFEESLVESLYTKPIVISNIVEMDFIDLEYNPVKREERTSTFSTNASFNKKPQICTSINKSILELKRSSLNQDYGYQPPAIVVEKPRTPSPRKFLNEKRIVNKSRLEPEPIKTFTKECSERKTQKEYLNEIAQKTKDITKVVLESTEEDVDNSKEISSEEIEELLIDKQISYCNDKVKCIVDKTVMNNEFVSCYQNEQLNEFVGQSKPSSRGNSFTIKSKRAHPLPNWNKRTEILLNTELKMSESGAALLKPTEETKDIEVHTEQVEMLEAEFIPNINEFNPRERTSLRTPLEQEKYTFEHSKRVISSPLSPTIGSPELSPLKKHEKIKKDMKKVSLKEKMEKVLLRCLSSESSPRRLESVVTSSISLRIKYPDFETAPKVVKKTFQIPTLQVDLTPALDLIETDDEVVFENNDLKEKYSKKKEKSQNISMVMASYGDCFYSVY</sequence>